<evidence type="ECO:0000256" key="1">
    <source>
        <dbReference type="ARBA" id="ARBA00004141"/>
    </source>
</evidence>
<accession>A0ABX1S957</accession>
<evidence type="ECO:0000313" key="6">
    <source>
        <dbReference type="EMBL" id="NMH97635.1"/>
    </source>
</evidence>
<proteinExistence type="predicted"/>
<name>A0ABX1S957_9PSEU</name>
<sequence>MHAAGLRAGVPRGPGERRRVLRLAWAADLLPLGDEAILHCDTFSIDGPGRKSLRAAVRRAGRRHRFAIIAGSDASPTLTTQLNTITAKWRGKAPERGFTMSLSQDVTGPGSPWPKRGRRPGPSPRRRTGTARPVRSRRCWPRSRRPAGPPGMRIRSRWVRASDAGRPSRAAGRPGTTRPRRR</sequence>
<comment type="subcellular location">
    <subcellularLocation>
        <location evidence="1">Membrane</location>
        <topology evidence="1">Multi-pass membrane protein</topology>
    </subcellularLocation>
</comment>
<organism evidence="6 7">
    <name type="scientific">Pseudonocardia acidicola</name>
    <dbReference type="NCBI Taxonomy" id="2724939"/>
    <lineage>
        <taxon>Bacteria</taxon>
        <taxon>Bacillati</taxon>
        <taxon>Actinomycetota</taxon>
        <taxon>Actinomycetes</taxon>
        <taxon>Pseudonocardiales</taxon>
        <taxon>Pseudonocardiaceae</taxon>
        <taxon>Pseudonocardia</taxon>
    </lineage>
</organism>
<evidence type="ECO:0000313" key="7">
    <source>
        <dbReference type="Proteomes" id="UP000820669"/>
    </source>
</evidence>
<dbReference type="EMBL" id="JAAXLA010000014">
    <property type="protein sequence ID" value="NMH97635.1"/>
    <property type="molecule type" value="Genomic_DNA"/>
</dbReference>
<keyword evidence="3" id="KW-0472">Membrane</keyword>
<feature type="compositionally biased region" description="Basic residues" evidence="4">
    <location>
        <begin position="115"/>
        <end position="145"/>
    </location>
</feature>
<reference evidence="6 7" key="1">
    <citation type="submission" date="2020-04" db="EMBL/GenBank/DDBJ databases">
        <authorList>
            <person name="Klaysubun C."/>
            <person name="Duangmal K."/>
            <person name="Lipun K."/>
        </authorList>
    </citation>
    <scope>NUCLEOTIDE SEQUENCE [LARGE SCALE GENOMIC DNA]</scope>
    <source>
        <strain evidence="6 7">K10HN5</strain>
    </source>
</reference>
<evidence type="ECO:0000256" key="2">
    <source>
        <dbReference type="ARBA" id="ARBA00022692"/>
    </source>
</evidence>
<keyword evidence="7" id="KW-1185">Reference proteome</keyword>
<evidence type="ECO:0000259" key="5">
    <source>
        <dbReference type="Pfam" id="PF09924"/>
    </source>
</evidence>
<comment type="caution">
    <text evidence="6">The sequence shown here is derived from an EMBL/GenBank/DDBJ whole genome shotgun (WGS) entry which is preliminary data.</text>
</comment>
<keyword evidence="3" id="KW-1133">Transmembrane helix</keyword>
<protein>
    <submittedName>
        <fullName evidence="6">DUF2156 domain-containing protein</fullName>
    </submittedName>
</protein>
<feature type="compositionally biased region" description="Low complexity" evidence="4">
    <location>
        <begin position="169"/>
        <end position="182"/>
    </location>
</feature>
<evidence type="ECO:0000256" key="3">
    <source>
        <dbReference type="ARBA" id="ARBA00022989"/>
    </source>
</evidence>
<feature type="domain" description="Phosphatidylglycerol lysyltransferase C-terminal" evidence="5">
    <location>
        <begin position="28"/>
        <end position="102"/>
    </location>
</feature>
<feature type="region of interest" description="Disordered" evidence="4">
    <location>
        <begin position="91"/>
        <end position="182"/>
    </location>
</feature>
<dbReference type="Pfam" id="PF09924">
    <property type="entry name" value="LPG_synthase_C"/>
    <property type="match status" value="1"/>
</dbReference>
<dbReference type="InterPro" id="IPR024320">
    <property type="entry name" value="LPG_synthase_C"/>
</dbReference>
<gene>
    <name evidence="6" type="ORF">HF526_09965</name>
</gene>
<keyword evidence="2" id="KW-0812">Transmembrane</keyword>
<dbReference type="Proteomes" id="UP000820669">
    <property type="component" value="Unassembled WGS sequence"/>
</dbReference>
<evidence type="ECO:0000256" key="4">
    <source>
        <dbReference type="SAM" id="MobiDB-lite"/>
    </source>
</evidence>